<evidence type="ECO:0000256" key="5">
    <source>
        <dbReference type="ARBA" id="ARBA00040781"/>
    </source>
</evidence>
<dbReference type="GO" id="GO:0004316">
    <property type="term" value="F:3-oxoacyl-[acyl-carrier-protein] reductase (NADPH) activity"/>
    <property type="evidence" value="ECO:0007669"/>
    <property type="project" value="UniProtKB-EC"/>
</dbReference>
<dbReference type="STRING" id="1793.AWC04_04380"/>
<name>A0A1X1RIH1_MYCFA</name>
<dbReference type="PRINTS" id="PR00081">
    <property type="entry name" value="GDHRDH"/>
</dbReference>
<evidence type="ECO:0000256" key="3">
    <source>
        <dbReference type="ARBA" id="ARBA00022512"/>
    </source>
</evidence>
<comment type="catalytic activity">
    <reaction evidence="6">
        <text>a (3R)-hydroxyacyl-[ACP] + NADP(+) = a 3-oxoacyl-[ACP] + NADPH + H(+)</text>
        <dbReference type="Rhea" id="RHEA:17397"/>
        <dbReference type="Rhea" id="RHEA-COMP:9916"/>
        <dbReference type="Rhea" id="RHEA-COMP:9945"/>
        <dbReference type="ChEBI" id="CHEBI:15378"/>
        <dbReference type="ChEBI" id="CHEBI:57783"/>
        <dbReference type="ChEBI" id="CHEBI:58349"/>
        <dbReference type="ChEBI" id="CHEBI:78776"/>
        <dbReference type="ChEBI" id="CHEBI:78827"/>
        <dbReference type="EC" id="1.1.1.100"/>
    </reaction>
    <physiologicalReaction direction="right-to-left" evidence="6">
        <dbReference type="Rhea" id="RHEA:17399"/>
    </physiologicalReaction>
</comment>
<dbReference type="Pfam" id="PF13561">
    <property type="entry name" value="adh_short_C2"/>
    <property type="match status" value="1"/>
</dbReference>
<evidence type="ECO:0000256" key="1">
    <source>
        <dbReference type="ARBA" id="ARBA00004191"/>
    </source>
</evidence>
<protein>
    <recommendedName>
        <fullName evidence="5">3-oxoacyl-[acyl-carrier-protein] reductase MabA</fullName>
    </recommendedName>
</protein>
<dbReference type="PANTHER" id="PTHR42879">
    <property type="entry name" value="3-OXOACYL-(ACYL-CARRIER-PROTEIN) REDUCTASE"/>
    <property type="match status" value="1"/>
</dbReference>
<sequence length="234" mass="24471">MGEASALELARRGDRVAVLDVDEAAARRVAEAINLAGGTAIAVRADVADRSSVDAGYRRVRAELGPIEILVTSAGKVGFGKFTDISVEDWHRIVDINLNGTFHCCQLALPDMLAGRWGRIVMISSSSAQRGAPYMAHYAAAKGAVITLTRSLANEYAAKGITVNNIPPSSIDTPMTRQSQADGKLGSSEELAKRIPMGHLGTGEDIAAAVAYFCSEEAGFVTGQVLGVNGGAVI</sequence>
<proteinExistence type="inferred from homology"/>
<evidence type="ECO:0000256" key="6">
    <source>
        <dbReference type="ARBA" id="ARBA00047400"/>
    </source>
</evidence>
<feature type="region of interest" description="Disordered" evidence="7">
    <location>
        <begin position="168"/>
        <end position="187"/>
    </location>
</feature>
<dbReference type="EMBL" id="LQOJ01000020">
    <property type="protein sequence ID" value="ORV06887.1"/>
    <property type="molecule type" value="Genomic_DNA"/>
</dbReference>
<dbReference type="InterPro" id="IPR002347">
    <property type="entry name" value="SDR_fam"/>
</dbReference>
<dbReference type="InterPro" id="IPR020904">
    <property type="entry name" value="Sc_DH/Rdtase_CS"/>
</dbReference>
<comment type="caution">
    <text evidence="8">The sequence shown here is derived from an EMBL/GenBank/DDBJ whole genome shotgun (WGS) entry which is preliminary data.</text>
</comment>
<dbReference type="PRINTS" id="PR00080">
    <property type="entry name" value="SDRFAMILY"/>
</dbReference>
<dbReference type="AlphaFoldDB" id="A0A1X1RIH1"/>
<keyword evidence="4" id="KW-0560">Oxidoreductase</keyword>
<evidence type="ECO:0000313" key="8">
    <source>
        <dbReference type="EMBL" id="ORV06887.1"/>
    </source>
</evidence>
<accession>A0A1X1RIH1</accession>
<keyword evidence="3" id="KW-0964">Secreted</keyword>
<dbReference type="Gene3D" id="3.40.50.720">
    <property type="entry name" value="NAD(P)-binding Rossmann-like Domain"/>
    <property type="match status" value="1"/>
</dbReference>
<dbReference type="PROSITE" id="PS00061">
    <property type="entry name" value="ADH_SHORT"/>
    <property type="match status" value="1"/>
</dbReference>
<reference evidence="8 9" key="1">
    <citation type="submission" date="2016-01" db="EMBL/GenBank/DDBJ databases">
        <title>The new phylogeny of the genus Mycobacterium.</title>
        <authorList>
            <person name="Tarcisio F."/>
            <person name="Conor M."/>
            <person name="Antonella G."/>
            <person name="Elisabetta G."/>
            <person name="Giulia F.S."/>
            <person name="Sara T."/>
            <person name="Anna F."/>
            <person name="Clotilde B."/>
            <person name="Roberto B."/>
            <person name="Veronica D.S."/>
            <person name="Fabio R."/>
            <person name="Monica P."/>
            <person name="Olivier J."/>
            <person name="Enrico T."/>
            <person name="Nicola S."/>
        </authorList>
    </citation>
    <scope>NUCLEOTIDE SEQUENCE [LARGE SCALE GENOMIC DNA]</scope>
    <source>
        <strain evidence="8 9">DSM 44179</strain>
    </source>
</reference>
<comment type="similarity">
    <text evidence="2">Belongs to the short-chain dehydrogenases/reductases (SDR) family.</text>
</comment>
<dbReference type="Proteomes" id="UP000193484">
    <property type="component" value="Unassembled WGS sequence"/>
</dbReference>
<comment type="subcellular location">
    <subcellularLocation>
        <location evidence="1">Secreted</location>
        <location evidence="1">Cell wall</location>
    </subcellularLocation>
</comment>
<keyword evidence="9" id="KW-1185">Reference proteome</keyword>
<dbReference type="SUPFAM" id="SSF51735">
    <property type="entry name" value="NAD(P)-binding Rossmann-fold domains"/>
    <property type="match status" value="1"/>
</dbReference>
<evidence type="ECO:0000256" key="7">
    <source>
        <dbReference type="SAM" id="MobiDB-lite"/>
    </source>
</evidence>
<dbReference type="GO" id="GO:0032787">
    <property type="term" value="P:monocarboxylic acid metabolic process"/>
    <property type="evidence" value="ECO:0007669"/>
    <property type="project" value="UniProtKB-ARBA"/>
</dbReference>
<organism evidence="8 9">
    <name type="scientific">Mycolicibacterium fallax</name>
    <name type="common">Mycobacterium fallax</name>
    <dbReference type="NCBI Taxonomy" id="1793"/>
    <lineage>
        <taxon>Bacteria</taxon>
        <taxon>Bacillati</taxon>
        <taxon>Actinomycetota</taxon>
        <taxon>Actinomycetes</taxon>
        <taxon>Mycobacteriales</taxon>
        <taxon>Mycobacteriaceae</taxon>
        <taxon>Mycolicibacterium</taxon>
    </lineage>
</organism>
<feature type="compositionally biased region" description="Polar residues" evidence="7">
    <location>
        <begin position="168"/>
        <end position="181"/>
    </location>
</feature>
<dbReference type="InterPro" id="IPR036291">
    <property type="entry name" value="NAD(P)-bd_dom_sf"/>
</dbReference>
<dbReference type="PANTHER" id="PTHR42879:SF2">
    <property type="entry name" value="3-OXOACYL-[ACYL-CARRIER-PROTEIN] REDUCTASE FABG"/>
    <property type="match status" value="1"/>
</dbReference>
<evidence type="ECO:0000313" key="9">
    <source>
        <dbReference type="Proteomes" id="UP000193484"/>
    </source>
</evidence>
<gene>
    <name evidence="8" type="ORF">AWC04_04380</name>
</gene>
<evidence type="ECO:0000256" key="2">
    <source>
        <dbReference type="ARBA" id="ARBA00006484"/>
    </source>
</evidence>
<keyword evidence="3" id="KW-0134">Cell wall</keyword>
<dbReference type="InterPro" id="IPR050259">
    <property type="entry name" value="SDR"/>
</dbReference>
<dbReference type="FunFam" id="3.40.50.720:FF:000084">
    <property type="entry name" value="Short-chain dehydrogenase reductase"/>
    <property type="match status" value="1"/>
</dbReference>
<evidence type="ECO:0000256" key="4">
    <source>
        <dbReference type="ARBA" id="ARBA00023002"/>
    </source>
</evidence>